<gene>
    <name evidence="1" type="ORF">F4821DRAFT_248196</name>
</gene>
<comment type="caution">
    <text evidence="1">The sequence shown here is derived from an EMBL/GenBank/DDBJ whole genome shotgun (WGS) entry which is preliminary data.</text>
</comment>
<accession>A0ACC0CNF1</accession>
<sequence length="298" mass="32542">MSVCKRRQNQTLSIQSSLSKPTNCPSFLSISYLDQIPLFPFQMASSTALPLALLIIYITLSLPTIYIAIKHGVRHGVIVGWFFLFIFCTLRVVASAIELNNAQSPSAPLIASIGLSPLLAAACGVLHEARVYILPKSRRPLDVPVLVLFHLVVTTAIALVAAGASKMDDTTLPPDQLKRSGALVKAGMVMLLLSWLSLAIFTVATFQHFFTRESRKLTGNRGAKKLLLAVTISMPFLGIRVLERLIYFFTRNQELNPVTGSLGLRVGLEVIEEIIVTLSLVISGVMTRNVTQSAEPRS</sequence>
<dbReference type="EMBL" id="MU394382">
    <property type="protein sequence ID" value="KAI6081930.1"/>
    <property type="molecule type" value="Genomic_DNA"/>
</dbReference>
<keyword evidence="2" id="KW-1185">Reference proteome</keyword>
<protein>
    <submittedName>
        <fullName evidence="1">Uncharacterized protein</fullName>
    </submittedName>
</protein>
<proteinExistence type="predicted"/>
<reference evidence="1 2" key="1">
    <citation type="journal article" date="2022" name="New Phytol.">
        <title>Ecological generalism drives hyperdiversity of secondary metabolite gene clusters in xylarialean endophytes.</title>
        <authorList>
            <person name="Franco M.E.E."/>
            <person name="Wisecaver J.H."/>
            <person name="Arnold A.E."/>
            <person name="Ju Y.M."/>
            <person name="Slot J.C."/>
            <person name="Ahrendt S."/>
            <person name="Moore L.P."/>
            <person name="Eastman K.E."/>
            <person name="Scott K."/>
            <person name="Konkel Z."/>
            <person name="Mondo S.J."/>
            <person name="Kuo A."/>
            <person name="Hayes R.D."/>
            <person name="Haridas S."/>
            <person name="Andreopoulos B."/>
            <person name="Riley R."/>
            <person name="LaButti K."/>
            <person name="Pangilinan J."/>
            <person name="Lipzen A."/>
            <person name="Amirebrahimi M."/>
            <person name="Yan J."/>
            <person name="Adam C."/>
            <person name="Keymanesh K."/>
            <person name="Ng V."/>
            <person name="Louie K."/>
            <person name="Northen T."/>
            <person name="Drula E."/>
            <person name="Henrissat B."/>
            <person name="Hsieh H.M."/>
            <person name="Youens-Clark K."/>
            <person name="Lutzoni F."/>
            <person name="Miadlikowska J."/>
            <person name="Eastwood D.C."/>
            <person name="Hamelin R.C."/>
            <person name="Grigoriev I.V."/>
            <person name="U'Ren J.M."/>
        </authorList>
    </citation>
    <scope>NUCLEOTIDE SEQUENCE [LARGE SCALE GENOMIC DNA]</scope>
    <source>
        <strain evidence="1 2">ER1909</strain>
    </source>
</reference>
<organism evidence="1 2">
    <name type="scientific">Hypoxylon rubiginosum</name>
    <dbReference type="NCBI Taxonomy" id="110542"/>
    <lineage>
        <taxon>Eukaryota</taxon>
        <taxon>Fungi</taxon>
        <taxon>Dikarya</taxon>
        <taxon>Ascomycota</taxon>
        <taxon>Pezizomycotina</taxon>
        <taxon>Sordariomycetes</taxon>
        <taxon>Xylariomycetidae</taxon>
        <taxon>Xylariales</taxon>
        <taxon>Hypoxylaceae</taxon>
        <taxon>Hypoxylon</taxon>
    </lineage>
</organism>
<evidence type="ECO:0000313" key="1">
    <source>
        <dbReference type="EMBL" id="KAI6081930.1"/>
    </source>
</evidence>
<name>A0ACC0CNF1_9PEZI</name>
<dbReference type="Proteomes" id="UP001497680">
    <property type="component" value="Unassembled WGS sequence"/>
</dbReference>
<evidence type="ECO:0000313" key="2">
    <source>
        <dbReference type="Proteomes" id="UP001497680"/>
    </source>
</evidence>